<feature type="transmembrane region" description="Helical" evidence="1">
    <location>
        <begin position="102"/>
        <end position="121"/>
    </location>
</feature>
<keyword evidence="1" id="KW-1133">Transmembrane helix</keyword>
<dbReference type="Proteomes" id="UP000018683">
    <property type="component" value="Unassembled WGS sequence"/>
</dbReference>
<feature type="transmembrane region" description="Helical" evidence="1">
    <location>
        <begin position="210"/>
        <end position="228"/>
    </location>
</feature>
<comment type="caution">
    <text evidence="2">The sequence shown here is derived from an EMBL/GenBank/DDBJ whole genome shotgun (WGS) entry which is preliminary data.</text>
</comment>
<keyword evidence="1" id="KW-0472">Membrane</keyword>
<feature type="transmembrane region" description="Helical" evidence="1">
    <location>
        <begin position="248"/>
        <end position="264"/>
    </location>
</feature>
<gene>
    <name evidence="2" type="ORF">HMPREF1202_01535</name>
</gene>
<evidence type="ECO:0000313" key="2">
    <source>
        <dbReference type="EMBL" id="ETD22080.1"/>
    </source>
</evidence>
<keyword evidence="1" id="KW-0812">Transmembrane</keyword>
<feature type="transmembrane region" description="Helical" evidence="1">
    <location>
        <begin position="6"/>
        <end position="25"/>
    </location>
</feature>
<dbReference type="HOGENOM" id="CLU_059692_2_0_9"/>
<dbReference type="PATRIC" id="fig|1073376.3.peg.1570"/>
<accession>V8C4Y3</accession>
<protein>
    <recommendedName>
        <fullName evidence="4">EpsG family protein</fullName>
    </recommendedName>
</protein>
<sequence>MVVSLSIGESVVFYTIVFFISSAVLKVKLNNIFHRLLLASILPFFISGFRYNVGWDYGSYAWGYDLFETDVSILDFFKDYQLGDSIGLDLVQLLTKSMNSKFLFFAITAMLALVPVFLFLLEEWDCEKNILQLAAFATCYTLLFTEYSAIKQGIAIGFCVYSLKYVFRRKPINYLICILIAFMFHASALVFIPVYFFWSYERNVTGWKKILIIIVSILFVLFSGEILTRFGGDRFSGYATQIIETGNLTFYLMVMWLIIFLVCRRTLLDLDKRNELLILLYAIGTIFMLFGFRNAFVKRIAYYFDVTQILLIPQLMYVFNKRSRKVAKILIGIYFILICVRYNTGTATNMAPIPYSFLF</sequence>
<dbReference type="OrthoDB" id="1861572at2"/>
<dbReference type="STRING" id="1073376.HMPREF1202_01535"/>
<evidence type="ECO:0008006" key="4">
    <source>
        <dbReference type="Google" id="ProtNLM"/>
    </source>
</evidence>
<dbReference type="InterPro" id="IPR049458">
    <property type="entry name" value="EpsG-like"/>
</dbReference>
<organism evidence="2 3">
    <name type="scientific">[Ruminococcus] lactaris CC59_002D</name>
    <dbReference type="NCBI Taxonomy" id="1073376"/>
    <lineage>
        <taxon>Bacteria</taxon>
        <taxon>Bacillati</taxon>
        <taxon>Bacillota</taxon>
        <taxon>Clostridia</taxon>
        <taxon>Lachnospirales</taxon>
        <taxon>Lachnospiraceae</taxon>
        <taxon>Mediterraneibacter</taxon>
    </lineage>
</organism>
<proteinExistence type="predicted"/>
<name>V8C4Y3_9FIRM</name>
<dbReference type="RefSeq" id="WP_023922023.1">
    <property type="nucleotide sequence ID" value="NZ_KI669408.1"/>
</dbReference>
<feature type="transmembrane region" description="Helical" evidence="1">
    <location>
        <begin position="32"/>
        <end position="51"/>
    </location>
</feature>
<feature type="transmembrane region" description="Helical" evidence="1">
    <location>
        <begin position="326"/>
        <end position="344"/>
    </location>
</feature>
<dbReference type="Pfam" id="PF14897">
    <property type="entry name" value="EpsG"/>
    <property type="match status" value="1"/>
</dbReference>
<feature type="transmembrane region" description="Helical" evidence="1">
    <location>
        <begin position="133"/>
        <end position="150"/>
    </location>
</feature>
<feature type="transmembrane region" description="Helical" evidence="1">
    <location>
        <begin position="276"/>
        <end position="294"/>
    </location>
</feature>
<feature type="transmembrane region" description="Helical" evidence="1">
    <location>
        <begin position="300"/>
        <end position="319"/>
    </location>
</feature>
<feature type="transmembrane region" description="Helical" evidence="1">
    <location>
        <begin position="172"/>
        <end position="198"/>
    </location>
</feature>
<evidence type="ECO:0000313" key="3">
    <source>
        <dbReference type="Proteomes" id="UP000018683"/>
    </source>
</evidence>
<evidence type="ECO:0000256" key="1">
    <source>
        <dbReference type="SAM" id="Phobius"/>
    </source>
</evidence>
<dbReference type="AlphaFoldDB" id="V8C4Y3"/>
<dbReference type="EMBL" id="AZJE01000019">
    <property type="protein sequence ID" value="ETD22080.1"/>
    <property type="molecule type" value="Genomic_DNA"/>
</dbReference>
<reference evidence="2 3" key="1">
    <citation type="submission" date="2013-10" db="EMBL/GenBank/DDBJ databases">
        <title>The Genome Sequence of Ruminococcus lactaris CC59_002D.</title>
        <authorList>
            <consortium name="The Broad Institute Genomics Platform"/>
            <person name="Earl A."/>
            <person name="Allen-Vercoe E."/>
            <person name="Daigneault M."/>
            <person name="Young S.K."/>
            <person name="Zeng Q."/>
            <person name="Gargeya S."/>
            <person name="Fitzgerald M."/>
            <person name="Abouelleil A."/>
            <person name="Alvarado L."/>
            <person name="Chapman S.B."/>
            <person name="Gainer-Dewar J."/>
            <person name="Goldberg J."/>
            <person name="Griggs A."/>
            <person name="Gujja S."/>
            <person name="Hansen M."/>
            <person name="Howarth C."/>
            <person name="Imamovic A."/>
            <person name="Ireland A."/>
            <person name="Larimer J."/>
            <person name="McCowan C."/>
            <person name="Murphy C."/>
            <person name="Pearson M."/>
            <person name="Poon T.W."/>
            <person name="Priest M."/>
            <person name="Roberts A."/>
            <person name="Saif S."/>
            <person name="Shea T."/>
            <person name="Sykes S."/>
            <person name="Wortman J."/>
            <person name="Nusbaum C."/>
            <person name="Birren B."/>
        </authorList>
    </citation>
    <scope>NUCLEOTIDE SEQUENCE [LARGE SCALE GENOMIC DNA]</scope>
    <source>
        <strain evidence="2 3">CC59_002D</strain>
    </source>
</reference>